<sequence length="80" mass="8684">TMVRFLAFLALSALLALASAIPTDDDSYGGKCDYEGELKCVGKKFATCDHGYFVIRDCAPGTVCRPQGKSIVCDFPSHKY</sequence>
<protein>
    <recommendedName>
        <fullName evidence="2">Carbohydrate-binding module family 19 domain-containing protein</fullName>
    </recommendedName>
</protein>
<feature type="signal peptide" evidence="1">
    <location>
        <begin position="1"/>
        <end position="20"/>
    </location>
</feature>
<gene>
    <name evidence="3" type="ORF">B0H16DRAFT_1621252</name>
</gene>
<proteinExistence type="predicted"/>
<dbReference type="Pfam" id="PF03427">
    <property type="entry name" value="CBM_19"/>
    <property type="match status" value="1"/>
</dbReference>
<dbReference type="Proteomes" id="UP001215598">
    <property type="component" value="Unassembled WGS sequence"/>
</dbReference>
<organism evidence="3 4">
    <name type="scientific">Mycena metata</name>
    <dbReference type="NCBI Taxonomy" id="1033252"/>
    <lineage>
        <taxon>Eukaryota</taxon>
        <taxon>Fungi</taxon>
        <taxon>Dikarya</taxon>
        <taxon>Basidiomycota</taxon>
        <taxon>Agaricomycotina</taxon>
        <taxon>Agaricomycetes</taxon>
        <taxon>Agaricomycetidae</taxon>
        <taxon>Agaricales</taxon>
        <taxon>Marasmiineae</taxon>
        <taxon>Mycenaceae</taxon>
        <taxon>Mycena</taxon>
    </lineage>
</organism>
<feature type="chain" id="PRO_5042031389" description="Carbohydrate-binding module family 19 domain-containing protein" evidence="1">
    <location>
        <begin position="21"/>
        <end position="80"/>
    </location>
</feature>
<keyword evidence="4" id="KW-1185">Reference proteome</keyword>
<feature type="non-terminal residue" evidence="3">
    <location>
        <position position="1"/>
    </location>
</feature>
<comment type="caution">
    <text evidence="3">The sequence shown here is derived from an EMBL/GenBank/DDBJ whole genome shotgun (WGS) entry which is preliminary data.</text>
</comment>
<name>A0AAD7MER3_9AGAR</name>
<reference evidence="3" key="1">
    <citation type="submission" date="2023-03" db="EMBL/GenBank/DDBJ databases">
        <title>Massive genome expansion in bonnet fungi (Mycena s.s.) driven by repeated elements and novel gene families across ecological guilds.</title>
        <authorList>
            <consortium name="Lawrence Berkeley National Laboratory"/>
            <person name="Harder C.B."/>
            <person name="Miyauchi S."/>
            <person name="Viragh M."/>
            <person name="Kuo A."/>
            <person name="Thoen E."/>
            <person name="Andreopoulos B."/>
            <person name="Lu D."/>
            <person name="Skrede I."/>
            <person name="Drula E."/>
            <person name="Henrissat B."/>
            <person name="Morin E."/>
            <person name="Kohler A."/>
            <person name="Barry K."/>
            <person name="LaButti K."/>
            <person name="Morin E."/>
            <person name="Salamov A."/>
            <person name="Lipzen A."/>
            <person name="Mereny Z."/>
            <person name="Hegedus B."/>
            <person name="Baldrian P."/>
            <person name="Stursova M."/>
            <person name="Weitz H."/>
            <person name="Taylor A."/>
            <person name="Grigoriev I.V."/>
            <person name="Nagy L.G."/>
            <person name="Martin F."/>
            <person name="Kauserud H."/>
        </authorList>
    </citation>
    <scope>NUCLEOTIDE SEQUENCE</scope>
    <source>
        <strain evidence="3">CBHHK182m</strain>
    </source>
</reference>
<keyword evidence="1" id="KW-0732">Signal</keyword>
<evidence type="ECO:0000313" key="3">
    <source>
        <dbReference type="EMBL" id="KAJ7713427.1"/>
    </source>
</evidence>
<dbReference type="InterPro" id="IPR005089">
    <property type="entry name" value="CBM19"/>
</dbReference>
<feature type="domain" description="Carbohydrate-binding module family 19" evidence="2">
    <location>
        <begin position="31"/>
        <end position="66"/>
    </location>
</feature>
<evidence type="ECO:0000259" key="2">
    <source>
        <dbReference type="Pfam" id="PF03427"/>
    </source>
</evidence>
<dbReference type="GO" id="GO:0006032">
    <property type="term" value="P:chitin catabolic process"/>
    <property type="evidence" value="ECO:0007669"/>
    <property type="project" value="InterPro"/>
</dbReference>
<accession>A0AAD7MER3</accession>
<evidence type="ECO:0000313" key="4">
    <source>
        <dbReference type="Proteomes" id="UP001215598"/>
    </source>
</evidence>
<dbReference type="EMBL" id="JARKIB010000343">
    <property type="protein sequence ID" value="KAJ7713427.1"/>
    <property type="molecule type" value="Genomic_DNA"/>
</dbReference>
<dbReference type="GO" id="GO:0008061">
    <property type="term" value="F:chitin binding"/>
    <property type="evidence" value="ECO:0007669"/>
    <property type="project" value="InterPro"/>
</dbReference>
<dbReference type="AlphaFoldDB" id="A0AAD7MER3"/>
<evidence type="ECO:0000256" key="1">
    <source>
        <dbReference type="SAM" id="SignalP"/>
    </source>
</evidence>